<evidence type="ECO:0000313" key="2">
    <source>
        <dbReference type="EMBL" id="ODS05153.1"/>
    </source>
</evidence>
<proteinExistence type="predicted"/>
<name>A0A1E3WH68_9VIBR</name>
<dbReference type="AlphaFoldDB" id="A0A1E3WH68"/>
<protein>
    <submittedName>
        <fullName evidence="2">Uncharacterized protein</fullName>
    </submittedName>
</protein>
<feature type="region of interest" description="Disordered" evidence="1">
    <location>
        <begin position="1"/>
        <end position="23"/>
    </location>
</feature>
<accession>A0A1E3WH68</accession>
<dbReference type="OrthoDB" id="9939684at2"/>
<evidence type="ECO:0000313" key="3">
    <source>
        <dbReference type="Proteomes" id="UP000095131"/>
    </source>
</evidence>
<dbReference type="Proteomes" id="UP000095131">
    <property type="component" value="Unassembled WGS sequence"/>
</dbReference>
<organism evidence="2 3">
    <name type="scientific">Vibrio scophthalmi</name>
    <dbReference type="NCBI Taxonomy" id="45658"/>
    <lineage>
        <taxon>Bacteria</taxon>
        <taxon>Pseudomonadati</taxon>
        <taxon>Pseudomonadota</taxon>
        <taxon>Gammaproteobacteria</taxon>
        <taxon>Vibrionales</taxon>
        <taxon>Vibrionaceae</taxon>
        <taxon>Vibrio</taxon>
    </lineage>
</organism>
<feature type="compositionally biased region" description="Basic residues" evidence="1">
    <location>
        <begin position="1"/>
        <end position="14"/>
    </location>
</feature>
<dbReference type="RefSeq" id="WP_069448117.1">
    <property type="nucleotide sequence ID" value="NZ_MDCJ01000007.1"/>
</dbReference>
<comment type="caution">
    <text evidence="2">The sequence shown here is derived from an EMBL/GenBank/DDBJ whole genome shotgun (WGS) entry which is preliminary data.</text>
</comment>
<gene>
    <name evidence="2" type="ORF">VSF3289_04294</name>
</gene>
<evidence type="ECO:0000256" key="1">
    <source>
        <dbReference type="SAM" id="MobiDB-lite"/>
    </source>
</evidence>
<dbReference type="EMBL" id="MDCJ01000007">
    <property type="protein sequence ID" value="ODS05153.1"/>
    <property type="molecule type" value="Genomic_DNA"/>
</dbReference>
<reference evidence="2 3" key="1">
    <citation type="submission" date="2016-08" db="EMBL/GenBank/DDBJ databases">
        <title>Genome sequencing of Vibrio scophthalmi strain FP3289, an isolated from Paralichthys olivaceus.</title>
        <authorList>
            <person name="Han H.-J."/>
        </authorList>
    </citation>
    <scope>NUCLEOTIDE SEQUENCE [LARGE SCALE GENOMIC DNA]</scope>
    <source>
        <strain evidence="2 3">FP3289</strain>
    </source>
</reference>
<sequence>MKHNKSNFKNKRPQLAKQGTGIRRHEPRRRFPCKCCEYVMPVRYGMVFTICRSEKLEVCSDCLADPEVCEVSCCANCNNGHPQLGVKLVDTVSNKSLIVCRSCFDSRKRISEYFNGDPHSDSESVF</sequence>